<protein>
    <recommendedName>
        <fullName evidence="7">Protein MgtC</fullName>
    </recommendedName>
</protein>
<dbReference type="GO" id="GO:0005886">
    <property type="term" value="C:plasma membrane"/>
    <property type="evidence" value="ECO:0007669"/>
    <property type="project" value="UniProtKB-SubCell"/>
</dbReference>
<reference evidence="9" key="1">
    <citation type="submission" date="2020-12" db="EMBL/GenBank/DDBJ databases">
        <title>Draft genome sequence of Enterobacter spp., Lelliottia spp. and Serratia spp. isolated from drinking water reservoirs and lakes.</title>
        <authorList>
            <person name="Reitter C."/>
            <person name="Neuhaus K."/>
            <person name="Huegler M."/>
        </authorList>
    </citation>
    <scope>NUCLEOTIDE SEQUENCE</scope>
    <source>
        <strain evidence="9">TZW15</strain>
    </source>
</reference>
<gene>
    <name evidence="9" type="ORF">I7V27_20670</name>
</gene>
<feature type="transmembrane region" description="Helical" evidence="7">
    <location>
        <begin position="12"/>
        <end position="32"/>
    </location>
</feature>
<comment type="caution">
    <text evidence="9">The sequence shown here is derived from an EMBL/GenBank/DDBJ whole genome shotgun (WGS) entry which is preliminary data.</text>
</comment>
<dbReference type="InterPro" id="IPR049177">
    <property type="entry name" value="MgtC_SapB_SrpB_YhiD_N"/>
</dbReference>
<feature type="transmembrane region" description="Helical" evidence="7">
    <location>
        <begin position="73"/>
        <end position="91"/>
    </location>
</feature>
<feature type="transmembrane region" description="Helical" evidence="7">
    <location>
        <begin position="103"/>
        <end position="126"/>
    </location>
</feature>
<dbReference type="Proteomes" id="UP000653275">
    <property type="component" value="Unassembled WGS sequence"/>
</dbReference>
<keyword evidence="7" id="KW-0997">Cell inner membrane</keyword>
<organism evidence="9 10">
    <name type="scientific">Lelliottia amnigena</name>
    <name type="common">Enterobacter amnigenus</name>
    <dbReference type="NCBI Taxonomy" id="61646"/>
    <lineage>
        <taxon>Bacteria</taxon>
        <taxon>Pseudomonadati</taxon>
        <taxon>Pseudomonadota</taxon>
        <taxon>Gammaproteobacteria</taxon>
        <taxon>Enterobacterales</taxon>
        <taxon>Enterobacteriaceae</taxon>
        <taxon>Lelliottia</taxon>
    </lineage>
</organism>
<keyword evidence="5 7" id="KW-1133">Transmembrane helix</keyword>
<dbReference type="PANTHER" id="PTHR33778:SF1">
    <property type="entry name" value="MAGNESIUM TRANSPORTER YHID-RELATED"/>
    <property type="match status" value="1"/>
</dbReference>
<evidence type="ECO:0000256" key="3">
    <source>
        <dbReference type="ARBA" id="ARBA00022475"/>
    </source>
</evidence>
<evidence type="ECO:0000256" key="5">
    <source>
        <dbReference type="ARBA" id="ARBA00022989"/>
    </source>
</evidence>
<evidence type="ECO:0000256" key="4">
    <source>
        <dbReference type="ARBA" id="ARBA00022692"/>
    </source>
</evidence>
<feature type="transmembrane region" description="Helical" evidence="7">
    <location>
        <begin position="41"/>
        <end position="61"/>
    </location>
</feature>
<dbReference type="PANTHER" id="PTHR33778">
    <property type="entry name" value="PROTEIN MGTC"/>
    <property type="match status" value="1"/>
</dbReference>
<evidence type="ECO:0000256" key="1">
    <source>
        <dbReference type="ARBA" id="ARBA00004651"/>
    </source>
</evidence>
<proteinExistence type="inferred from homology"/>
<evidence type="ECO:0000313" key="10">
    <source>
        <dbReference type="Proteomes" id="UP000653275"/>
    </source>
</evidence>
<dbReference type="PRINTS" id="PR01837">
    <property type="entry name" value="MGTCSAPBPROT"/>
</dbReference>
<evidence type="ECO:0000256" key="2">
    <source>
        <dbReference type="ARBA" id="ARBA00009298"/>
    </source>
</evidence>
<dbReference type="Pfam" id="PF02308">
    <property type="entry name" value="MgtC"/>
    <property type="match status" value="1"/>
</dbReference>
<dbReference type="InterPro" id="IPR003416">
    <property type="entry name" value="MgtC/SapB/SrpB/YhiD_fam"/>
</dbReference>
<keyword evidence="3" id="KW-1003">Cell membrane</keyword>
<accession>A0AAP2AHM5</accession>
<dbReference type="AlphaFoldDB" id="A0AAP2AHM5"/>
<sequence length="127" mass="13023">MPLTLPAAENLLLPFTSGQIATCLLCGFAVGLERQLRGKPIGIRTSTLIVLGSYCLLAMPGGVAAEATDRARVLVQLITSACFLGACVMMTRDGIVTGATSAATVWMMAATGEMIGLVVGILVGVLP</sequence>
<evidence type="ECO:0000256" key="6">
    <source>
        <dbReference type="ARBA" id="ARBA00023136"/>
    </source>
</evidence>
<evidence type="ECO:0000256" key="7">
    <source>
        <dbReference type="RuleBase" id="RU365041"/>
    </source>
</evidence>
<dbReference type="EMBL" id="JAENMS010000016">
    <property type="protein sequence ID" value="MBL5936851.1"/>
    <property type="molecule type" value="Genomic_DNA"/>
</dbReference>
<keyword evidence="6 7" id="KW-0472">Membrane</keyword>
<keyword evidence="4 7" id="KW-0812">Transmembrane</keyword>
<name>A0AAP2AHM5_LELAM</name>
<evidence type="ECO:0000313" key="9">
    <source>
        <dbReference type="EMBL" id="MBL5936851.1"/>
    </source>
</evidence>
<feature type="domain" description="MgtC/SapB/SrpB/YhiD N-terminal" evidence="8">
    <location>
        <begin position="21"/>
        <end position="117"/>
    </location>
</feature>
<evidence type="ECO:0000259" key="8">
    <source>
        <dbReference type="Pfam" id="PF02308"/>
    </source>
</evidence>
<dbReference type="RefSeq" id="WP_202666428.1">
    <property type="nucleotide sequence ID" value="NZ_JAENMR010000017.1"/>
</dbReference>
<comment type="similarity">
    <text evidence="2 7">Belongs to the MgtC/SapB family.</text>
</comment>
<comment type="subcellular location">
    <subcellularLocation>
        <location evidence="7">Cell inner membrane</location>
        <topology evidence="7">Multi-pass membrane protein</topology>
    </subcellularLocation>
    <subcellularLocation>
        <location evidence="1">Cell membrane</location>
        <topology evidence="1">Multi-pass membrane protein</topology>
    </subcellularLocation>
</comment>